<evidence type="ECO:0000313" key="1">
    <source>
        <dbReference type="EMBL" id="EPE29023.1"/>
    </source>
</evidence>
<dbReference type="GeneID" id="19459241"/>
<keyword evidence="2" id="KW-1185">Reference proteome</keyword>
<dbReference type="RefSeq" id="XP_008083132.1">
    <property type="nucleotide sequence ID" value="XM_008084941.1"/>
</dbReference>
<dbReference type="KEGG" id="glz:GLAREA_00181"/>
<reference evidence="1 2" key="1">
    <citation type="journal article" date="2013" name="BMC Genomics">
        <title>Genomics-driven discovery of the pneumocandin biosynthetic gene cluster in the fungus Glarea lozoyensis.</title>
        <authorList>
            <person name="Chen L."/>
            <person name="Yue Q."/>
            <person name="Zhang X."/>
            <person name="Xiang M."/>
            <person name="Wang C."/>
            <person name="Li S."/>
            <person name="Che Y."/>
            <person name="Ortiz-Lopez F.J."/>
            <person name="Bills G.F."/>
            <person name="Liu X."/>
            <person name="An Z."/>
        </authorList>
    </citation>
    <scope>NUCLEOTIDE SEQUENCE [LARGE SCALE GENOMIC DNA]</scope>
    <source>
        <strain evidence="2">ATCC 20868 / MF5171</strain>
    </source>
</reference>
<dbReference type="Proteomes" id="UP000016922">
    <property type="component" value="Unassembled WGS sequence"/>
</dbReference>
<name>S3DRC4_GLAL2</name>
<proteinExistence type="predicted"/>
<sequence>MNSSPTPDRNNIDWIDWPPKIKTPIWLVLWWVFLRVLDSSRPGLAMFLAMFTGISTVEILTRLRSTSSGILQMEKNIEETFPDEKRRLEWYMSKVEELESKMKETDVEASSGSR</sequence>
<gene>
    <name evidence="1" type="ORF">GLAREA_00181</name>
</gene>
<dbReference type="AlphaFoldDB" id="S3DRC4"/>
<evidence type="ECO:0000313" key="2">
    <source>
        <dbReference type="Proteomes" id="UP000016922"/>
    </source>
</evidence>
<dbReference type="EMBL" id="KE145367">
    <property type="protein sequence ID" value="EPE29023.1"/>
    <property type="molecule type" value="Genomic_DNA"/>
</dbReference>
<protein>
    <submittedName>
        <fullName evidence="1">Uncharacterized protein</fullName>
    </submittedName>
</protein>
<accession>S3DRC4</accession>
<dbReference type="HOGENOM" id="CLU_2121317_0_0_1"/>
<organism evidence="1 2">
    <name type="scientific">Glarea lozoyensis (strain ATCC 20868 / MF5171)</name>
    <dbReference type="NCBI Taxonomy" id="1116229"/>
    <lineage>
        <taxon>Eukaryota</taxon>
        <taxon>Fungi</taxon>
        <taxon>Dikarya</taxon>
        <taxon>Ascomycota</taxon>
        <taxon>Pezizomycotina</taxon>
        <taxon>Leotiomycetes</taxon>
        <taxon>Helotiales</taxon>
        <taxon>Helotiaceae</taxon>
        <taxon>Glarea</taxon>
    </lineage>
</organism>
<dbReference type="OMA" id="NIDWIDW"/>